<dbReference type="GeneID" id="108568519"/>
<dbReference type="SUPFAM" id="SSF81514">
    <property type="entry name" value="Subunit X (non-heme 7 kDa protein) of cytochrome bc1 complex (Ubiquinol-cytochrome c reductase)"/>
    <property type="match status" value="1"/>
</dbReference>
<keyword evidence="6 11" id="KW-0999">Mitochondrion inner membrane</keyword>
<keyword evidence="7 11" id="KW-0249">Electron transport</keyword>
<dbReference type="PANTHER" id="PTHR12980">
    <property type="entry name" value="UBIQUINOL-CYTOCHROME C REDUCTASE COMPLEX, SUBUNIT X"/>
    <property type="match status" value="1"/>
</dbReference>
<keyword evidence="10" id="KW-0472">Membrane</keyword>
<evidence type="ECO:0000256" key="3">
    <source>
        <dbReference type="ARBA" id="ARBA00022448"/>
    </source>
</evidence>
<comment type="similarity">
    <text evidence="2 11">Belongs to the UQCR10/QCR9 family.</text>
</comment>
<keyword evidence="4 11" id="KW-0679">Respiratory chain</keyword>
<evidence type="ECO:0000256" key="6">
    <source>
        <dbReference type="ARBA" id="ARBA00022792"/>
    </source>
</evidence>
<dbReference type="Proteomes" id="UP000695000">
    <property type="component" value="Unplaced"/>
</dbReference>
<evidence type="ECO:0000256" key="4">
    <source>
        <dbReference type="ARBA" id="ARBA00022660"/>
    </source>
</evidence>
<evidence type="ECO:0000256" key="9">
    <source>
        <dbReference type="ARBA" id="ARBA00023128"/>
    </source>
</evidence>
<comment type="function">
    <text evidence="11">Component of the ubiquinol-cytochrome c oxidoreductase, a multisubunit transmembrane complex that is part of the mitochondrial electron transport chain which drives oxidative phosphorylation. The complex plays an important role in the uptake of multiple carbon sources present in different host niches.</text>
</comment>
<keyword evidence="5" id="KW-0812">Transmembrane</keyword>
<dbReference type="PANTHER" id="PTHR12980:SF0">
    <property type="entry name" value="CYTOCHROME B-C1 COMPLEX SUBUNIT 9"/>
    <property type="match status" value="1"/>
</dbReference>
<dbReference type="Gene3D" id="1.20.5.260">
    <property type="entry name" value="Cytochrome b-c1 complex subunit 9"/>
    <property type="match status" value="1"/>
</dbReference>
<evidence type="ECO:0000256" key="5">
    <source>
        <dbReference type="ARBA" id="ARBA00022692"/>
    </source>
</evidence>
<keyword evidence="12" id="KW-1185">Reference proteome</keyword>
<dbReference type="InterPro" id="IPR036656">
    <property type="entry name" value="QCR9_sf"/>
</dbReference>
<evidence type="ECO:0000256" key="11">
    <source>
        <dbReference type="RuleBase" id="RU368056"/>
    </source>
</evidence>
<evidence type="ECO:0000313" key="13">
    <source>
        <dbReference type="RefSeq" id="XP_017785158.1"/>
    </source>
</evidence>
<evidence type="ECO:0000313" key="12">
    <source>
        <dbReference type="Proteomes" id="UP000695000"/>
    </source>
</evidence>
<name>A0ABM1NEA8_NICVS</name>
<proteinExistence type="inferred from homology"/>
<organism evidence="12 13">
    <name type="scientific">Nicrophorus vespilloides</name>
    <name type="common">Boreal carrion beetle</name>
    <dbReference type="NCBI Taxonomy" id="110193"/>
    <lineage>
        <taxon>Eukaryota</taxon>
        <taxon>Metazoa</taxon>
        <taxon>Ecdysozoa</taxon>
        <taxon>Arthropoda</taxon>
        <taxon>Hexapoda</taxon>
        <taxon>Insecta</taxon>
        <taxon>Pterygota</taxon>
        <taxon>Neoptera</taxon>
        <taxon>Endopterygota</taxon>
        <taxon>Coleoptera</taxon>
        <taxon>Polyphaga</taxon>
        <taxon>Staphyliniformia</taxon>
        <taxon>Silphidae</taxon>
        <taxon>Nicrophorinae</taxon>
        <taxon>Nicrophorus</taxon>
    </lineage>
</organism>
<evidence type="ECO:0000256" key="7">
    <source>
        <dbReference type="ARBA" id="ARBA00022982"/>
    </source>
</evidence>
<comment type="subunit">
    <text evidence="11">Component of the ubiquinol-cytochrome c oxidoreductase (cytochrome b-c1 complex, complex III, CIII), a multisubunit enzyme composed of 3 respiratory subunits cytochrome b, cytochrome c1 and Rieske protein, 2 core protein subunits, and additional low-molecular weight protein subunits.</text>
</comment>
<accession>A0ABM1NEA8</accession>
<gene>
    <name evidence="13" type="primary">LOC108568519</name>
</gene>
<evidence type="ECO:0000256" key="8">
    <source>
        <dbReference type="ARBA" id="ARBA00022989"/>
    </source>
</evidence>
<evidence type="ECO:0000256" key="1">
    <source>
        <dbReference type="ARBA" id="ARBA00004434"/>
    </source>
</evidence>
<keyword evidence="3 11" id="KW-0813">Transport</keyword>
<reference evidence="13" key="1">
    <citation type="submission" date="2025-08" db="UniProtKB">
        <authorList>
            <consortium name="RefSeq"/>
        </authorList>
    </citation>
    <scope>IDENTIFICATION</scope>
    <source>
        <tissue evidence="13">Whole Larva</tissue>
    </source>
</reference>
<keyword evidence="9 11" id="KW-0496">Mitochondrion</keyword>
<comment type="subcellular location">
    <subcellularLocation>
        <location evidence="1 11">Mitochondrion inner membrane</location>
        <topology evidence="1 11">Single-pass membrane protein</topology>
    </subcellularLocation>
</comment>
<dbReference type="InterPro" id="IPR008027">
    <property type="entry name" value="QCR9"/>
</dbReference>
<dbReference type="Pfam" id="PF05365">
    <property type="entry name" value="UCR_UQCRX_QCR9"/>
    <property type="match status" value="1"/>
</dbReference>
<dbReference type="RefSeq" id="XP_017785158.1">
    <property type="nucleotide sequence ID" value="XM_017929669.1"/>
</dbReference>
<evidence type="ECO:0000256" key="2">
    <source>
        <dbReference type="ARBA" id="ARBA00007856"/>
    </source>
</evidence>
<sequence length="57" mass="6622">MALNSTLYNAIFKRTSTFVLLAMASTFFFERTFDLSAESIFRSVNQGKLYEDIKKEE</sequence>
<protein>
    <recommendedName>
        <fullName evidence="11">Complex III subunit 9</fullName>
    </recommendedName>
</protein>
<keyword evidence="8" id="KW-1133">Transmembrane helix</keyword>
<evidence type="ECO:0000256" key="10">
    <source>
        <dbReference type="ARBA" id="ARBA00023136"/>
    </source>
</evidence>